<proteinExistence type="predicted"/>
<protein>
    <submittedName>
        <fullName evidence="2">Uncharacterized protein</fullName>
    </submittedName>
</protein>
<dbReference type="AlphaFoldDB" id="A0A5C4MW14"/>
<accession>A0A5C4MW14</accession>
<reference evidence="2 3" key="1">
    <citation type="submission" date="2019-06" db="EMBL/GenBank/DDBJ databases">
        <title>YIM 131921 draft genome.</title>
        <authorList>
            <person name="Jiang L."/>
        </authorList>
    </citation>
    <scope>NUCLEOTIDE SEQUENCE [LARGE SCALE GENOMIC DNA]</scope>
    <source>
        <strain evidence="2 3">YIM 131921</strain>
    </source>
</reference>
<evidence type="ECO:0000256" key="1">
    <source>
        <dbReference type="SAM" id="MobiDB-lite"/>
    </source>
</evidence>
<feature type="region of interest" description="Disordered" evidence="1">
    <location>
        <begin position="172"/>
        <end position="193"/>
    </location>
</feature>
<evidence type="ECO:0000313" key="3">
    <source>
        <dbReference type="Proteomes" id="UP000305887"/>
    </source>
</evidence>
<name>A0A5C4MW14_9RHOB</name>
<sequence>MDEVVRQTGSEMPFPARGGEMGAHVRTHTWAASPLGPVENWPERLKAVVETVFAVPQAMWIGWGSEFIQIYTDKYRALLDEERHGAALGRPAAETWADNWSVVGPMLVGILTGGPAVLHTDRREVYRHEGALPERYFSFSFSPIPDPGAPHGVGGVCPSSGDLRPVASLRIGGSGPSGGEIRRLRRGAASAVG</sequence>
<comment type="caution">
    <text evidence="2">The sequence shown here is derived from an EMBL/GenBank/DDBJ whole genome shotgun (WGS) entry which is preliminary data.</text>
</comment>
<dbReference type="RefSeq" id="WP_139076723.1">
    <property type="nucleotide sequence ID" value="NZ_VDFU01000010.1"/>
</dbReference>
<dbReference type="EMBL" id="VDFU01000010">
    <property type="protein sequence ID" value="TNC49554.1"/>
    <property type="molecule type" value="Genomic_DNA"/>
</dbReference>
<organism evidence="2 3">
    <name type="scientific">Rubellimicrobium rubrum</name>
    <dbReference type="NCBI Taxonomy" id="2585369"/>
    <lineage>
        <taxon>Bacteria</taxon>
        <taxon>Pseudomonadati</taxon>
        <taxon>Pseudomonadota</taxon>
        <taxon>Alphaproteobacteria</taxon>
        <taxon>Rhodobacterales</taxon>
        <taxon>Roseobacteraceae</taxon>
        <taxon>Rubellimicrobium</taxon>
    </lineage>
</organism>
<dbReference type="OrthoDB" id="9816309at2"/>
<dbReference type="Gene3D" id="3.30.450.20">
    <property type="entry name" value="PAS domain"/>
    <property type="match status" value="1"/>
</dbReference>
<evidence type="ECO:0000313" key="2">
    <source>
        <dbReference type="EMBL" id="TNC49554.1"/>
    </source>
</evidence>
<gene>
    <name evidence="2" type="ORF">FHG66_10560</name>
</gene>
<dbReference type="Proteomes" id="UP000305887">
    <property type="component" value="Unassembled WGS sequence"/>
</dbReference>
<keyword evidence="3" id="KW-1185">Reference proteome</keyword>